<keyword evidence="3" id="KW-1185">Reference proteome</keyword>
<dbReference type="Proteomes" id="UP000683310">
    <property type="component" value="Chromosome"/>
</dbReference>
<evidence type="ECO:0008006" key="4">
    <source>
        <dbReference type="Google" id="ProtNLM"/>
    </source>
</evidence>
<sequence length="533" mass="56910">MDRNAFVEVMNEASGMLETGRAEEALARLSAFDDELPGVPDPKEYGWIVSYRFRSAFAAGDYAQALHLAEHGPARYPADIPPATLATMYSMAVEAATQQGLPDSAVLMADRCIELRRTHGEHAEVLMAAMTACTLLGDLERHDLASRYAQLLITEGVGHDDYRGYGYYALCAAIEQGVGEHLIDTLRAGREWLETQDNEFARVALEYLQTAPSLRPPLAVDLNLADPLGDAMSFPEPGAAQPDQAFSAFDSGAAQSAVNGAEPGIAGPDFGGILPGPDAATPDFGLAPPAPSLAPPAPGVGQPEPGVPPLAPPAAPDAMQTEYLPVGDGAPQAVTGPAQPPAEQLAGGETADALMDANRPGIAAAAYRALMDDAVGTGRPDPLIMGKATLGLLTALIFDNRVGEAHSVWIDEQGPTYLGIWSLENGQTSVHDAIAYNLVAAFLHSLSTGDPNAANHAVDSLMTRNVEWAYENDRQVVPAMIGSWRRHLLEIHGGEPAPEYRWQLTQAEQRWGAPIPDGGLYWMRPYRWVVDWL</sequence>
<evidence type="ECO:0000313" key="3">
    <source>
        <dbReference type="Proteomes" id="UP000683310"/>
    </source>
</evidence>
<gene>
    <name evidence="2" type="ORF">KHQ06_22245</name>
</gene>
<dbReference type="SUPFAM" id="SSF48452">
    <property type="entry name" value="TPR-like"/>
    <property type="match status" value="1"/>
</dbReference>
<dbReference type="EMBL" id="CP074371">
    <property type="protein sequence ID" value="QVI19169.1"/>
    <property type="molecule type" value="Genomic_DNA"/>
</dbReference>
<evidence type="ECO:0000313" key="2">
    <source>
        <dbReference type="EMBL" id="QVI19169.1"/>
    </source>
</evidence>
<protein>
    <recommendedName>
        <fullName evidence="4">Tetratricopeptide repeat protein</fullName>
    </recommendedName>
</protein>
<reference evidence="2 3" key="1">
    <citation type="submission" date="2021-04" db="EMBL/GenBank/DDBJ databases">
        <title>Nocardia tengchongensis.</title>
        <authorList>
            <person name="Zhuang k."/>
            <person name="Ran Y."/>
            <person name="Li W."/>
        </authorList>
    </citation>
    <scope>NUCLEOTIDE SEQUENCE [LARGE SCALE GENOMIC DNA]</scope>
    <source>
        <strain evidence="2 3">CFH S0057</strain>
    </source>
</reference>
<evidence type="ECO:0000256" key="1">
    <source>
        <dbReference type="SAM" id="MobiDB-lite"/>
    </source>
</evidence>
<proteinExistence type="predicted"/>
<accession>A0ABX8CI19</accession>
<dbReference type="InterPro" id="IPR011990">
    <property type="entry name" value="TPR-like_helical_dom_sf"/>
</dbReference>
<feature type="compositionally biased region" description="Pro residues" evidence="1">
    <location>
        <begin position="288"/>
        <end position="298"/>
    </location>
</feature>
<organism evidence="2 3">
    <name type="scientific">Nocardia tengchongensis</name>
    <dbReference type="NCBI Taxonomy" id="2055889"/>
    <lineage>
        <taxon>Bacteria</taxon>
        <taxon>Bacillati</taxon>
        <taxon>Actinomycetota</taxon>
        <taxon>Actinomycetes</taxon>
        <taxon>Mycobacteriales</taxon>
        <taxon>Nocardiaceae</taxon>
        <taxon>Nocardia</taxon>
    </lineage>
</organism>
<feature type="compositionally biased region" description="Pro residues" evidence="1">
    <location>
        <begin position="305"/>
        <end position="315"/>
    </location>
</feature>
<name>A0ABX8CI19_9NOCA</name>
<feature type="region of interest" description="Disordered" evidence="1">
    <location>
        <begin position="258"/>
        <end position="345"/>
    </location>
</feature>